<keyword evidence="6" id="KW-0479">Metal-binding</keyword>
<evidence type="ECO:0000256" key="8">
    <source>
        <dbReference type="ARBA" id="ARBA00022842"/>
    </source>
</evidence>
<evidence type="ECO:0000256" key="4">
    <source>
        <dbReference type="ARBA" id="ARBA00012640"/>
    </source>
</evidence>
<evidence type="ECO:0000256" key="7">
    <source>
        <dbReference type="ARBA" id="ARBA00022801"/>
    </source>
</evidence>
<comment type="cofactor">
    <cofactor evidence="1">
        <name>Mg(2+)</name>
        <dbReference type="ChEBI" id="CHEBI:18420"/>
    </cofactor>
</comment>
<dbReference type="KEGG" id="sfic:EIZ62_27190"/>
<feature type="region of interest" description="Disordered" evidence="12">
    <location>
        <begin position="389"/>
        <end position="429"/>
    </location>
</feature>
<dbReference type="InterPro" id="IPR023214">
    <property type="entry name" value="HAD_sf"/>
</dbReference>
<dbReference type="GO" id="GO:0000287">
    <property type="term" value="F:magnesium ion binding"/>
    <property type="evidence" value="ECO:0007669"/>
    <property type="project" value="TreeGrafter"/>
</dbReference>
<dbReference type="GO" id="GO:0005737">
    <property type="term" value="C:cytoplasm"/>
    <property type="evidence" value="ECO:0007669"/>
    <property type="project" value="TreeGrafter"/>
</dbReference>
<dbReference type="GO" id="GO:0036424">
    <property type="term" value="F:L-phosphoserine phosphatase activity"/>
    <property type="evidence" value="ECO:0007669"/>
    <property type="project" value="TreeGrafter"/>
</dbReference>
<evidence type="ECO:0000256" key="10">
    <source>
        <dbReference type="ARBA" id="ARBA00048138"/>
    </source>
</evidence>
<sequence>MTDLRRWAVAAAAFALTVTGLTAASTTAGAQPRPCPRLPASDGWYGDNRARLQQLIDRHGRCGGNRVDGPAPVAVFDWDNTVIKNDVGDATMFWLLRNSRIRPPRDGDWHTTSRHLTDEAAAALAGACPNPGRGTGVRATLPTATDTDCADEIRSVYADGTTTRGETAFSGFDHRRMEPQYAWFAQLLHGWTPRQIRAFAEAARAENLTAPIGAEQRVGSTDVTGWVRYYDQQRDLVRTLHGAGFDVWITSASPEPVVDVWARGAGIRPSRAIGIRNVVEHGRLTARLKGCGTVPDGDDSMITYIDGKRCWINQEVFGVRGAAAERVQPAHRRQVFAAGDSDTDISFLRDATALRLVLNRNKNEVMCRAYDNADGRWIVNPMFLHPNPRKTTPYPCATTGYTASDGTPGPVRRADGSVVPDQPDTVPAA</sequence>
<reference evidence="14 15" key="1">
    <citation type="submission" date="2018-12" db="EMBL/GenBank/DDBJ databases">
        <title>Complete genome sequence of Streptomyces ficellus NRRL8067, the producer of ficellomycin, feldamycin and nojirimycin.</title>
        <authorList>
            <person name="Zhang H."/>
            <person name="Yue R."/>
            <person name="Liu Y."/>
            <person name="Li M."/>
            <person name="Mu H."/>
            <person name="Zhang J."/>
        </authorList>
    </citation>
    <scope>NUCLEOTIDE SEQUENCE [LARGE SCALE GENOMIC DNA]</scope>
    <source>
        <strain evidence="14 15">NRRL 8067</strain>
    </source>
</reference>
<proteinExistence type="inferred from homology"/>
<dbReference type="PANTHER" id="PTHR43344:SF2">
    <property type="entry name" value="PHOSPHOSERINE PHOSPHATASE"/>
    <property type="match status" value="1"/>
</dbReference>
<dbReference type="InterPro" id="IPR036412">
    <property type="entry name" value="HAD-like_sf"/>
</dbReference>
<evidence type="ECO:0000256" key="2">
    <source>
        <dbReference type="ARBA" id="ARBA00005135"/>
    </source>
</evidence>
<comment type="similarity">
    <text evidence="3">Belongs to the HAD-like hydrolase superfamily. SerB family.</text>
</comment>
<gene>
    <name evidence="14" type="ORF">EIZ62_27190</name>
</gene>
<evidence type="ECO:0000256" key="9">
    <source>
        <dbReference type="ARBA" id="ARBA00023299"/>
    </source>
</evidence>
<evidence type="ECO:0000256" key="12">
    <source>
        <dbReference type="SAM" id="MobiDB-lite"/>
    </source>
</evidence>
<comment type="pathway">
    <text evidence="2">Amino-acid biosynthesis; L-serine biosynthesis; L-serine from 3-phospho-D-glycerate: step 3/3.</text>
</comment>
<dbReference type="EC" id="3.1.3.3" evidence="4"/>
<feature type="signal peptide" evidence="13">
    <location>
        <begin position="1"/>
        <end position="23"/>
    </location>
</feature>
<evidence type="ECO:0000256" key="6">
    <source>
        <dbReference type="ARBA" id="ARBA00022723"/>
    </source>
</evidence>
<keyword evidence="15" id="KW-1185">Reference proteome</keyword>
<keyword evidence="9" id="KW-0718">Serine biosynthesis</keyword>
<dbReference type="EMBL" id="CP034279">
    <property type="protein sequence ID" value="QGV81525.1"/>
    <property type="molecule type" value="Genomic_DNA"/>
</dbReference>
<feature type="chain" id="PRO_5039379999" description="phosphoserine phosphatase" evidence="13">
    <location>
        <begin position="24"/>
        <end position="429"/>
    </location>
</feature>
<dbReference type="Gene3D" id="3.40.50.1000">
    <property type="entry name" value="HAD superfamily/HAD-like"/>
    <property type="match status" value="2"/>
</dbReference>
<keyword evidence="8" id="KW-0460">Magnesium</keyword>
<evidence type="ECO:0000256" key="3">
    <source>
        <dbReference type="ARBA" id="ARBA00009184"/>
    </source>
</evidence>
<evidence type="ECO:0000256" key="5">
    <source>
        <dbReference type="ARBA" id="ARBA00022605"/>
    </source>
</evidence>
<evidence type="ECO:0000256" key="1">
    <source>
        <dbReference type="ARBA" id="ARBA00001946"/>
    </source>
</evidence>
<keyword evidence="13" id="KW-0732">Signal</keyword>
<evidence type="ECO:0000256" key="13">
    <source>
        <dbReference type="SAM" id="SignalP"/>
    </source>
</evidence>
<dbReference type="Proteomes" id="UP000422572">
    <property type="component" value="Chromosome"/>
</dbReference>
<accession>A0A6I6FPQ0</accession>
<keyword evidence="5" id="KW-0028">Amino-acid biosynthesis</keyword>
<comment type="catalytic activity">
    <reaction evidence="11">
        <text>O-phospho-D-serine + H2O = D-serine + phosphate</text>
        <dbReference type="Rhea" id="RHEA:24873"/>
        <dbReference type="ChEBI" id="CHEBI:15377"/>
        <dbReference type="ChEBI" id="CHEBI:35247"/>
        <dbReference type="ChEBI" id="CHEBI:43474"/>
        <dbReference type="ChEBI" id="CHEBI:58680"/>
        <dbReference type="EC" id="3.1.3.3"/>
    </reaction>
</comment>
<evidence type="ECO:0000313" key="14">
    <source>
        <dbReference type="EMBL" id="QGV81525.1"/>
    </source>
</evidence>
<dbReference type="InterPro" id="IPR050582">
    <property type="entry name" value="HAD-like_SerB"/>
</dbReference>
<name>A0A6I6FPQ0_9ACTN</name>
<organism evidence="14 15">
    <name type="scientific">Streptomyces ficellus</name>
    <dbReference type="NCBI Taxonomy" id="1977088"/>
    <lineage>
        <taxon>Bacteria</taxon>
        <taxon>Bacillati</taxon>
        <taxon>Actinomycetota</taxon>
        <taxon>Actinomycetes</taxon>
        <taxon>Kitasatosporales</taxon>
        <taxon>Streptomycetaceae</taxon>
        <taxon>Streptomyces</taxon>
    </lineage>
</organism>
<dbReference type="PANTHER" id="PTHR43344">
    <property type="entry name" value="PHOSPHOSERINE PHOSPHATASE"/>
    <property type="match status" value="1"/>
</dbReference>
<comment type="catalytic activity">
    <reaction evidence="10">
        <text>O-phospho-L-serine + H2O = L-serine + phosphate</text>
        <dbReference type="Rhea" id="RHEA:21208"/>
        <dbReference type="ChEBI" id="CHEBI:15377"/>
        <dbReference type="ChEBI" id="CHEBI:33384"/>
        <dbReference type="ChEBI" id="CHEBI:43474"/>
        <dbReference type="ChEBI" id="CHEBI:57524"/>
        <dbReference type="EC" id="3.1.3.3"/>
    </reaction>
</comment>
<dbReference type="AlphaFoldDB" id="A0A6I6FPQ0"/>
<dbReference type="RefSeq" id="WP_156695273.1">
    <property type="nucleotide sequence ID" value="NZ_CP034279.1"/>
</dbReference>
<evidence type="ECO:0000256" key="11">
    <source>
        <dbReference type="ARBA" id="ARBA00048523"/>
    </source>
</evidence>
<keyword evidence="7 14" id="KW-0378">Hydrolase</keyword>
<dbReference type="SUPFAM" id="SSF56784">
    <property type="entry name" value="HAD-like"/>
    <property type="match status" value="1"/>
</dbReference>
<protein>
    <recommendedName>
        <fullName evidence="4">phosphoserine phosphatase</fullName>
        <ecNumber evidence="4">3.1.3.3</ecNumber>
    </recommendedName>
</protein>
<evidence type="ECO:0000313" key="15">
    <source>
        <dbReference type="Proteomes" id="UP000422572"/>
    </source>
</evidence>
<dbReference type="OrthoDB" id="1633110at2"/>
<dbReference type="GO" id="GO:0006564">
    <property type="term" value="P:L-serine biosynthetic process"/>
    <property type="evidence" value="ECO:0007669"/>
    <property type="project" value="UniProtKB-KW"/>
</dbReference>